<sequence length="213" mass="23224">MALSKIYTAFAVPFLASWTITVLGFAALDVLNTNRSPIEPIASISLLTFLACRLIMVSQPDSDGSNSIAHVLTTAHTRSPLNALASLLFAISWLYELLYKSVMMFFVTVFGGVLATAIYTDAFVENGTAVDDEDPETTTALAEIDEVKAKMGVDPTAIIKMIPPRALVYVVALVWFNLATLGLYILRHAWRSLRRVFGSTSREITAEIKTASS</sequence>
<organism evidence="2 3">
    <name type="scientific">Aspergillus lucknowensis</name>
    <dbReference type="NCBI Taxonomy" id="176173"/>
    <lineage>
        <taxon>Eukaryota</taxon>
        <taxon>Fungi</taxon>
        <taxon>Dikarya</taxon>
        <taxon>Ascomycota</taxon>
        <taxon>Pezizomycotina</taxon>
        <taxon>Eurotiomycetes</taxon>
        <taxon>Eurotiomycetidae</taxon>
        <taxon>Eurotiales</taxon>
        <taxon>Aspergillaceae</taxon>
        <taxon>Aspergillus</taxon>
        <taxon>Aspergillus subgen. Nidulantes</taxon>
    </lineage>
</organism>
<keyword evidence="1" id="KW-1133">Transmembrane helix</keyword>
<proteinExistence type="predicted"/>
<protein>
    <submittedName>
        <fullName evidence="2">Uncharacterized protein</fullName>
    </submittedName>
</protein>
<dbReference type="GeneID" id="98150621"/>
<evidence type="ECO:0000313" key="3">
    <source>
        <dbReference type="Proteomes" id="UP001610432"/>
    </source>
</evidence>
<accession>A0ABR4LSA1</accession>
<feature type="transmembrane region" description="Helical" evidence="1">
    <location>
        <begin position="102"/>
        <end position="120"/>
    </location>
</feature>
<feature type="transmembrane region" description="Helical" evidence="1">
    <location>
        <begin position="6"/>
        <end position="28"/>
    </location>
</feature>
<keyword evidence="3" id="KW-1185">Reference proteome</keyword>
<dbReference type="RefSeq" id="XP_070886402.1">
    <property type="nucleotide sequence ID" value="XM_071035549.1"/>
</dbReference>
<keyword evidence="1" id="KW-0812">Transmembrane</keyword>
<feature type="transmembrane region" description="Helical" evidence="1">
    <location>
        <begin position="166"/>
        <end position="186"/>
    </location>
</feature>
<comment type="caution">
    <text evidence="2">The sequence shown here is derived from an EMBL/GenBank/DDBJ whole genome shotgun (WGS) entry which is preliminary data.</text>
</comment>
<gene>
    <name evidence="2" type="ORF">BJX67DRAFT_85437</name>
</gene>
<reference evidence="2 3" key="1">
    <citation type="submission" date="2024-07" db="EMBL/GenBank/DDBJ databases">
        <title>Section-level genome sequencing and comparative genomics of Aspergillus sections Usti and Cavernicolus.</title>
        <authorList>
            <consortium name="Lawrence Berkeley National Laboratory"/>
            <person name="Nybo J.L."/>
            <person name="Vesth T.C."/>
            <person name="Theobald S."/>
            <person name="Frisvad J.C."/>
            <person name="Larsen T.O."/>
            <person name="Kjaerboelling I."/>
            <person name="Rothschild-Mancinelli K."/>
            <person name="Lyhne E.K."/>
            <person name="Kogle M.E."/>
            <person name="Barry K."/>
            <person name="Clum A."/>
            <person name="Na H."/>
            <person name="Ledsgaard L."/>
            <person name="Lin J."/>
            <person name="Lipzen A."/>
            <person name="Kuo A."/>
            <person name="Riley R."/>
            <person name="Mondo S."/>
            <person name="Labutti K."/>
            <person name="Haridas S."/>
            <person name="Pangalinan J."/>
            <person name="Salamov A.A."/>
            <person name="Simmons B.A."/>
            <person name="Magnuson J.K."/>
            <person name="Chen J."/>
            <person name="Drula E."/>
            <person name="Henrissat B."/>
            <person name="Wiebenga A."/>
            <person name="Lubbers R.J."/>
            <person name="Gomes A.C."/>
            <person name="Macurrencykelacurrency M.R."/>
            <person name="Stajich J."/>
            <person name="Grigoriev I.V."/>
            <person name="Mortensen U.H."/>
            <person name="De Vries R.P."/>
            <person name="Baker S.E."/>
            <person name="Andersen M.R."/>
        </authorList>
    </citation>
    <scope>NUCLEOTIDE SEQUENCE [LARGE SCALE GENOMIC DNA]</scope>
    <source>
        <strain evidence="2 3">CBS 449.75</strain>
    </source>
</reference>
<evidence type="ECO:0000313" key="2">
    <source>
        <dbReference type="EMBL" id="KAL2867423.1"/>
    </source>
</evidence>
<dbReference type="EMBL" id="JBFXLQ010000019">
    <property type="protein sequence ID" value="KAL2867423.1"/>
    <property type="molecule type" value="Genomic_DNA"/>
</dbReference>
<dbReference type="Proteomes" id="UP001610432">
    <property type="component" value="Unassembled WGS sequence"/>
</dbReference>
<evidence type="ECO:0000256" key="1">
    <source>
        <dbReference type="SAM" id="Phobius"/>
    </source>
</evidence>
<name>A0ABR4LSA1_9EURO</name>
<keyword evidence="1" id="KW-0472">Membrane</keyword>